<protein>
    <recommendedName>
        <fullName evidence="10">Arginine--tRNA ligase</fullName>
        <ecNumber evidence="10">6.1.1.19</ecNumber>
    </recommendedName>
    <alternativeName>
        <fullName evidence="10">Arginyl-tRNA synthetase</fullName>
        <shortName evidence="10">ArgRS</shortName>
    </alternativeName>
</protein>
<dbReference type="PROSITE" id="PS00178">
    <property type="entry name" value="AA_TRNA_LIGASE_I"/>
    <property type="match status" value="1"/>
</dbReference>
<evidence type="ECO:0000256" key="1">
    <source>
        <dbReference type="ARBA" id="ARBA00004496"/>
    </source>
</evidence>
<evidence type="ECO:0000256" key="7">
    <source>
        <dbReference type="ARBA" id="ARBA00022917"/>
    </source>
</evidence>
<keyword evidence="4 10" id="KW-0436">Ligase</keyword>
<dbReference type="PANTHER" id="PTHR11956">
    <property type="entry name" value="ARGINYL-TRNA SYNTHETASE"/>
    <property type="match status" value="1"/>
</dbReference>
<keyword evidence="7 10" id="KW-0648">Protein biosynthesis</keyword>
<evidence type="ECO:0000256" key="5">
    <source>
        <dbReference type="ARBA" id="ARBA00022741"/>
    </source>
</evidence>
<evidence type="ECO:0000256" key="3">
    <source>
        <dbReference type="ARBA" id="ARBA00022490"/>
    </source>
</evidence>
<evidence type="ECO:0000256" key="6">
    <source>
        <dbReference type="ARBA" id="ARBA00022840"/>
    </source>
</evidence>
<dbReference type="RefSeq" id="WP_036082293.1">
    <property type="nucleotide sequence ID" value="NZ_JPGK01000005.1"/>
</dbReference>
<name>A0A094X550_9BACT</name>
<dbReference type="Pfam" id="PF03485">
    <property type="entry name" value="Arg_tRNA_synt_N"/>
    <property type="match status" value="1"/>
</dbReference>
<dbReference type="Pfam" id="PF05746">
    <property type="entry name" value="DALR_1"/>
    <property type="match status" value="1"/>
</dbReference>
<evidence type="ECO:0000256" key="10">
    <source>
        <dbReference type="HAMAP-Rule" id="MF_00123"/>
    </source>
</evidence>
<dbReference type="AlphaFoldDB" id="A0A094X550"/>
<dbReference type="Gene3D" id="1.10.730.10">
    <property type="entry name" value="Isoleucyl-tRNA Synthetase, Domain 1"/>
    <property type="match status" value="1"/>
</dbReference>
<feature type="domain" description="Arginyl tRNA synthetase N-terminal" evidence="13">
    <location>
        <begin position="8"/>
        <end position="96"/>
    </location>
</feature>
<accession>A0A094X550</accession>
<evidence type="ECO:0000313" key="15">
    <source>
        <dbReference type="Proteomes" id="UP000029452"/>
    </source>
</evidence>
<dbReference type="OrthoDB" id="9803211at2"/>
<dbReference type="InterPro" id="IPR008909">
    <property type="entry name" value="DALR_anticod-bd"/>
</dbReference>
<comment type="similarity">
    <text evidence="2 10 11">Belongs to the class-I aminoacyl-tRNA synthetase family.</text>
</comment>
<dbReference type="InterPro" id="IPR001412">
    <property type="entry name" value="aa-tRNA-synth_I_CS"/>
</dbReference>
<dbReference type="InterPro" id="IPR001278">
    <property type="entry name" value="Arg-tRNA-ligase"/>
</dbReference>
<dbReference type="InterPro" id="IPR036695">
    <property type="entry name" value="Arg-tRNA-synth_N_sf"/>
</dbReference>
<dbReference type="NCBIfam" id="TIGR00456">
    <property type="entry name" value="argS"/>
    <property type="match status" value="1"/>
</dbReference>
<comment type="catalytic activity">
    <reaction evidence="9 10">
        <text>tRNA(Arg) + L-arginine + ATP = L-arginyl-tRNA(Arg) + AMP + diphosphate</text>
        <dbReference type="Rhea" id="RHEA:20301"/>
        <dbReference type="Rhea" id="RHEA-COMP:9658"/>
        <dbReference type="Rhea" id="RHEA-COMP:9673"/>
        <dbReference type="ChEBI" id="CHEBI:30616"/>
        <dbReference type="ChEBI" id="CHEBI:32682"/>
        <dbReference type="ChEBI" id="CHEBI:33019"/>
        <dbReference type="ChEBI" id="CHEBI:78442"/>
        <dbReference type="ChEBI" id="CHEBI:78513"/>
        <dbReference type="ChEBI" id="CHEBI:456215"/>
        <dbReference type="EC" id="6.1.1.19"/>
    </reaction>
</comment>
<comment type="caution">
    <text evidence="14">The sequence shown here is derived from an EMBL/GenBank/DDBJ whole genome shotgun (WGS) entry which is preliminary data.</text>
</comment>
<dbReference type="FunFam" id="1.10.730.10:FF:000008">
    <property type="entry name" value="Arginine--tRNA ligase"/>
    <property type="match status" value="1"/>
</dbReference>
<dbReference type="PANTHER" id="PTHR11956:SF5">
    <property type="entry name" value="ARGININE--TRNA LIGASE, CYTOPLASMIC"/>
    <property type="match status" value="1"/>
</dbReference>
<dbReference type="InterPro" id="IPR005148">
    <property type="entry name" value="Arg-tRNA-synth_N"/>
</dbReference>
<dbReference type="GO" id="GO:0005524">
    <property type="term" value="F:ATP binding"/>
    <property type="evidence" value="ECO:0007669"/>
    <property type="project" value="UniProtKB-UniRule"/>
</dbReference>
<evidence type="ECO:0000256" key="8">
    <source>
        <dbReference type="ARBA" id="ARBA00023146"/>
    </source>
</evidence>
<dbReference type="Gene3D" id="3.40.50.620">
    <property type="entry name" value="HUPs"/>
    <property type="match status" value="1"/>
</dbReference>
<feature type="domain" description="DALR anticodon binding" evidence="12">
    <location>
        <begin position="471"/>
        <end position="595"/>
    </location>
</feature>
<keyword evidence="3 10" id="KW-0963">Cytoplasm</keyword>
<dbReference type="InterPro" id="IPR009080">
    <property type="entry name" value="tRNAsynth_Ia_anticodon-bd"/>
</dbReference>
<keyword evidence="5 10" id="KW-0547">Nucleotide-binding</keyword>
<dbReference type="GO" id="GO:0004814">
    <property type="term" value="F:arginine-tRNA ligase activity"/>
    <property type="evidence" value="ECO:0007669"/>
    <property type="project" value="UniProtKB-UniRule"/>
</dbReference>
<dbReference type="GO" id="GO:0005737">
    <property type="term" value="C:cytoplasm"/>
    <property type="evidence" value="ECO:0007669"/>
    <property type="project" value="UniProtKB-SubCell"/>
</dbReference>
<dbReference type="CDD" id="cd00671">
    <property type="entry name" value="ArgRS_core"/>
    <property type="match status" value="1"/>
</dbReference>
<comment type="subcellular location">
    <subcellularLocation>
        <location evidence="1 10">Cytoplasm</location>
    </subcellularLocation>
</comment>
<sequence>MLEIWVKDAISDTLRSYLKERGQGEDLATLLPKGVRLEFPKKDGFGDISTPVAMHLSAQLKTPPRKIAESLYSFLSGSPLFQSVEIAGPGYLNFTFSETSVRKALLKILDTHSDLVFPEDERRRILVEFVSANPTGPLHVGHGRGAAYGDALSRILKAVGHDVTTEYYINDAGNQMEMLGRSTCLAWRKLHRMVPESEENAFLKGATPYKGDYIREIAQEMINTPGILSPEESRASLDPEAPETLYLGAFTEYAQSRIMEGIREDLQLFDVPFDAFFSEKILHEKKNGKNSDTVTLWINRIREASLQATDPGVPDVYESEGALWLRTTVLGDDKDRVLVRSDGRLTYFAADIAYHALKIERKFDVLIDVWGADHHGYIPRMNAAVKTLSRLLDHPVEFRVALIQLVSLVRDGRPVSMSTRGGEFVTLREVLDEVGVDATRFSYLSRSHESPLEFDLNKAKERSMDNPVYYVQYAHARVKSLLRQADTRGLTLPAEWSSRDLEALREPAEKDLVKRLDRFSGVVNDVSRTLEVHPMTEYLTDLAGRYHHFYFHHRILSQEPQDRELTIARIALSIAVGRVLEKGLGLLGISAPDVM</sequence>
<evidence type="ECO:0000259" key="12">
    <source>
        <dbReference type="SMART" id="SM00836"/>
    </source>
</evidence>
<organism evidence="14 15">
    <name type="scientific">Leptospirillum ferriphilum</name>
    <dbReference type="NCBI Taxonomy" id="178606"/>
    <lineage>
        <taxon>Bacteria</taxon>
        <taxon>Pseudomonadati</taxon>
        <taxon>Nitrospirota</taxon>
        <taxon>Nitrospiria</taxon>
        <taxon>Nitrospirales</taxon>
        <taxon>Nitrospiraceae</taxon>
        <taxon>Leptospirillum</taxon>
    </lineage>
</organism>
<evidence type="ECO:0000256" key="2">
    <source>
        <dbReference type="ARBA" id="ARBA00005594"/>
    </source>
</evidence>
<dbReference type="GO" id="GO:0006420">
    <property type="term" value="P:arginyl-tRNA aminoacylation"/>
    <property type="evidence" value="ECO:0007669"/>
    <property type="project" value="UniProtKB-UniRule"/>
</dbReference>
<dbReference type="InterPro" id="IPR014729">
    <property type="entry name" value="Rossmann-like_a/b/a_fold"/>
</dbReference>
<comment type="subunit">
    <text evidence="10">Monomer.</text>
</comment>
<evidence type="ECO:0000313" key="14">
    <source>
        <dbReference type="EMBL" id="KGA93694.1"/>
    </source>
</evidence>
<dbReference type="EMBL" id="JPGK01000005">
    <property type="protein sequence ID" value="KGA93694.1"/>
    <property type="molecule type" value="Genomic_DNA"/>
</dbReference>
<dbReference type="Proteomes" id="UP000029452">
    <property type="component" value="Unassembled WGS sequence"/>
</dbReference>
<dbReference type="PRINTS" id="PR01038">
    <property type="entry name" value="TRNASYNTHARG"/>
</dbReference>
<dbReference type="SMART" id="SM01016">
    <property type="entry name" value="Arg_tRNA_synt_N"/>
    <property type="match status" value="1"/>
</dbReference>
<evidence type="ECO:0000259" key="13">
    <source>
        <dbReference type="SMART" id="SM01016"/>
    </source>
</evidence>
<evidence type="ECO:0000256" key="4">
    <source>
        <dbReference type="ARBA" id="ARBA00022598"/>
    </source>
</evidence>
<gene>
    <name evidence="10" type="primary">argS</name>
    <name evidence="14" type="ORF">LptCag_1404</name>
</gene>
<dbReference type="InterPro" id="IPR035684">
    <property type="entry name" value="ArgRS_core"/>
</dbReference>
<proteinExistence type="inferred from homology"/>
<feature type="short sequence motif" description="'HIGH' region" evidence="10">
    <location>
        <begin position="132"/>
        <end position="142"/>
    </location>
</feature>
<keyword evidence="8 10" id="KW-0030">Aminoacyl-tRNA synthetase</keyword>
<dbReference type="Gene3D" id="3.30.1360.70">
    <property type="entry name" value="Arginyl tRNA synthetase N-terminal domain"/>
    <property type="match status" value="1"/>
</dbReference>
<dbReference type="SMART" id="SM00836">
    <property type="entry name" value="DALR_1"/>
    <property type="match status" value="1"/>
</dbReference>
<dbReference type="Pfam" id="PF00750">
    <property type="entry name" value="tRNA-synt_1d"/>
    <property type="match status" value="2"/>
</dbReference>
<dbReference type="EC" id="6.1.1.19" evidence="10"/>
<dbReference type="SUPFAM" id="SSF55190">
    <property type="entry name" value="Arginyl-tRNA synthetase (ArgRS), N-terminal 'additional' domain"/>
    <property type="match status" value="1"/>
</dbReference>
<evidence type="ECO:0000256" key="11">
    <source>
        <dbReference type="RuleBase" id="RU363038"/>
    </source>
</evidence>
<evidence type="ECO:0000256" key="9">
    <source>
        <dbReference type="ARBA" id="ARBA00049339"/>
    </source>
</evidence>
<dbReference type="SUPFAM" id="SSF52374">
    <property type="entry name" value="Nucleotidylyl transferase"/>
    <property type="match status" value="1"/>
</dbReference>
<keyword evidence="6 10" id="KW-0067">ATP-binding</keyword>
<dbReference type="HAMAP" id="MF_00123">
    <property type="entry name" value="Arg_tRNA_synth"/>
    <property type="match status" value="1"/>
</dbReference>
<dbReference type="SUPFAM" id="SSF47323">
    <property type="entry name" value="Anticodon-binding domain of a subclass of class I aminoacyl-tRNA synthetases"/>
    <property type="match status" value="1"/>
</dbReference>
<dbReference type="PATRIC" id="fig|178606.4.peg.1406"/>
<reference evidence="14 15" key="1">
    <citation type="submission" date="2014-06" db="EMBL/GenBank/DDBJ databases">
        <title>Draft genome sequence of iron oxidizing acidophile Leptospirillum ferriphilum DSM14647.</title>
        <authorList>
            <person name="Cardenas J.P."/>
            <person name="Lazcano M."/>
            <person name="Ossandon F.J."/>
            <person name="Corbett M."/>
            <person name="Holmes D.S."/>
            <person name="Watkin E."/>
        </authorList>
    </citation>
    <scope>NUCLEOTIDE SEQUENCE [LARGE SCALE GENOMIC DNA]</scope>
    <source>
        <strain evidence="14 15">DSM 14647</strain>
    </source>
</reference>